<dbReference type="KEGG" id="lmoi:VV02_08260"/>
<evidence type="ECO:0000256" key="6">
    <source>
        <dbReference type="ARBA" id="ARBA00023002"/>
    </source>
</evidence>
<comment type="similarity">
    <text evidence="2">Belongs to the FAD-binding monooxygenase family.</text>
</comment>
<dbReference type="STRING" id="571913.VV02_08260"/>
<evidence type="ECO:0000256" key="5">
    <source>
        <dbReference type="ARBA" id="ARBA00022857"/>
    </source>
</evidence>
<accession>A0A0K1JQC9</accession>
<evidence type="ECO:0000256" key="1">
    <source>
        <dbReference type="ARBA" id="ARBA00009183"/>
    </source>
</evidence>
<dbReference type="Proteomes" id="UP000066480">
    <property type="component" value="Chromosome"/>
</dbReference>
<dbReference type="InterPro" id="IPR000960">
    <property type="entry name" value="Flavin_mOase"/>
</dbReference>
<dbReference type="InterPro" id="IPR050346">
    <property type="entry name" value="FMO-like"/>
</dbReference>
<keyword evidence="3" id="KW-0285">Flavoprotein</keyword>
<evidence type="ECO:0000256" key="4">
    <source>
        <dbReference type="ARBA" id="ARBA00022827"/>
    </source>
</evidence>
<evidence type="ECO:0000256" key="2">
    <source>
        <dbReference type="ARBA" id="ARBA00010139"/>
    </source>
</evidence>
<dbReference type="PATRIC" id="fig|571913.6.peg.1694"/>
<gene>
    <name evidence="7" type="ORF">VV02_08260</name>
</gene>
<evidence type="ECO:0000256" key="3">
    <source>
        <dbReference type="ARBA" id="ARBA00022630"/>
    </source>
</evidence>
<dbReference type="EMBL" id="CP011112">
    <property type="protein sequence ID" value="AKU18750.1"/>
    <property type="molecule type" value="Genomic_DNA"/>
</dbReference>
<keyword evidence="6" id="KW-0560">Oxidoreductase</keyword>
<keyword evidence="7" id="KW-0503">Monooxygenase</keyword>
<dbReference type="PANTHER" id="PTHR23023">
    <property type="entry name" value="DIMETHYLANILINE MONOOXYGENASE"/>
    <property type="match status" value="1"/>
</dbReference>
<dbReference type="PRINTS" id="PR00370">
    <property type="entry name" value="FMOXYGENASE"/>
</dbReference>
<organism evidence="7 8">
    <name type="scientific">Luteipulveratus mongoliensis</name>
    <dbReference type="NCBI Taxonomy" id="571913"/>
    <lineage>
        <taxon>Bacteria</taxon>
        <taxon>Bacillati</taxon>
        <taxon>Actinomycetota</taxon>
        <taxon>Actinomycetes</taxon>
        <taxon>Micrococcales</taxon>
        <taxon>Dermacoccaceae</taxon>
        <taxon>Luteipulveratus</taxon>
    </lineage>
</organism>
<dbReference type="Gene3D" id="3.50.50.60">
    <property type="entry name" value="FAD/NAD(P)-binding domain"/>
    <property type="match status" value="1"/>
</dbReference>
<dbReference type="InterPro" id="IPR020946">
    <property type="entry name" value="Flavin_mOase-like"/>
</dbReference>
<sequence length="464" mass="50968">MVKNKHRAPAPQTPVAPDPSLPRACVIGAGSSGIAAAKALHEAGIPFECYERGTVVGGNWVYDNPNGQSACYETLEINTSCPRMAYSDFPMPADYPAYAKHHQVADYFTQYVDHFGFGDRITFSTSVDHVTRNGDGTWLVTVTGPEGQRTEDFDAVLVANGHHWDARWPEPAYPGTFNGKQIHSHDYRNGDQLVGHDVVVVGAGNSAMDIAVAATEKARTATISQRRGQWVLRKFLFGRPSDQVALPSWLPWWATSAKLAVGAFASGNVAKLGLPQPKHKPGQSHPVQSEGIRGALKSGRLTPKPGIERLDGDRVVFVDGSSVPADLIVWATGYRVSFPFLDPDVLSVKDNDLPLWKRTVHPDLPGLYFLGLLQPVGAVMPLAEAQSVWITEQLRGTYAPPSDTEIRQQMVHDHEANKKRFYSSARHTMEVDFDHYLWDLQRERKQGAARAQAARTTDRSSATA</sequence>
<dbReference type="PIRSF" id="PIRSF000332">
    <property type="entry name" value="FMO"/>
    <property type="match status" value="1"/>
</dbReference>
<evidence type="ECO:0000313" key="7">
    <source>
        <dbReference type="EMBL" id="AKU18750.1"/>
    </source>
</evidence>
<comment type="similarity">
    <text evidence="1">Belongs to the FMO family.</text>
</comment>
<dbReference type="InterPro" id="IPR036188">
    <property type="entry name" value="FAD/NAD-bd_sf"/>
</dbReference>
<keyword evidence="4" id="KW-0274">FAD</keyword>
<dbReference type="GO" id="GO:0004499">
    <property type="term" value="F:N,N-dimethylaniline monooxygenase activity"/>
    <property type="evidence" value="ECO:0007669"/>
    <property type="project" value="InterPro"/>
</dbReference>
<evidence type="ECO:0000313" key="8">
    <source>
        <dbReference type="Proteomes" id="UP000066480"/>
    </source>
</evidence>
<dbReference type="AlphaFoldDB" id="A0A0K1JQC9"/>
<name>A0A0K1JQC9_9MICO</name>
<dbReference type="GO" id="GO:0050660">
    <property type="term" value="F:flavin adenine dinucleotide binding"/>
    <property type="evidence" value="ECO:0007669"/>
    <property type="project" value="InterPro"/>
</dbReference>
<proteinExistence type="inferred from homology"/>
<keyword evidence="8" id="KW-1185">Reference proteome</keyword>
<reference evidence="7 8" key="1">
    <citation type="submission" date="2015-03" db="EMBL/GenBank/DDBJ databases">
        <title>Luteipulveratus halotolerans sp. nov., a novel actinobacterium (Dermacoccaceae) from Sarawak, Malaysia.</title>
        <authorList>
            <person name="Juboi H."/>
            <person name="Basik A."/>
            <person name="Shamsul S.S."/>
            <person name="Arnold P."/>
            <person name="Schmitt E.K."/>
            <person name="Sanglier J.-J."/>
            <person name="Yeo T."/>
        </authorList>
    </citation>
    <scope>NUCLEOTIDE SEQUENCE [LARGE SCALE GENOMIC DNA]</scope>
    <source>
        <strain evidence="7 8">MN07-A0370</strain>
    </source>
</reference>
<dbReference type="Pfam" id="PF00743">
    <property type="entry name" value="FMO-like"/>
    <property type="match status" value="1"/>
</dbReference>
<protein>
    <submittedName>
        <fullName evidence="7">Monooxygenase</fullName>
    </submittedName>
</protein>
<dbReference type="GO" id="GO:0050661">
    <property type="term" value="F:NADP binding"/>
    <property type="evidence" value="ECO:0007669"/>
    <property type="project" value="InterPro"/>
</dbReference>
<keyword evidence="5" id="KW-0521">NADP</keyword>
<dbReference type="SUPFAM" id="SSF51905">
    <property type="entry name" value="FAD/NAD(P)-binding domain"/>
    <property type="match status" value="2"/>
</dbReference>